<keyword evidence="2" id="KW-0677">Repeat</keyword>
<name>A0A6P5AEZ7_BRABE</name>
<feature type="compositionally biased region" description="Acidic residues" evidence="6">
    <location>
        <begin position="1"/>
        <end position="28"/>
    </location>
</feature>
<evidence type="ECO:0000313" key="8">
    <source>
        <dbReference type="Proteomes" id="UP000515135"/>
    </source>
</evidence>
<dbReference type="Gene3D" id="3.30.160.60">
    <property type="entry name" value="Classic Zinc Finger"/>
    <property type="match status" value="1"/>
</dbReference>
<evidence type="ECO:0000256" key="4">
    <source>
        <dbReference type="ARBA" id="ARBA00022833"/>
    </source>
</evidence>
<feature type="region of interest" description="Disordered" evidence="6">
    <location>
        <begin position="1"/>
        <end position="130"/>
    </location>
</feature>
<feature type="region of interest" description="Disordered" evidence="6">
    <location>
        <begin position="345"/>
        <end position="365"/>
    </location>
</feature>
<keyword evidence="1" id="KW-0479">Metal-binding</keyword>
<feature type="domain" description="C2H2-type" evidence="7">
    <location>
        <begin position="250"/>
        <end position="271"/>
    </location>
</feature>
<dbReference type="GeneID" id="109482129"/>
<feature type="compositionally biased region" description="Polar residues" evidence="6">
    <location>
        <begin position="347"/>
        <end position="359"/>
    </location>
</feature>
<reference evidence="9 10" key="1">
    <citation type="submission" date="2025-04" db="UniProtKB">
        <authorList>
            <consortium name="RefSeq"/>
        </authorList>
    </citation>
    <scope>IDENTIFICATION</scope>
    <source>
        <tissue evidence="9 10">Gonad</tissue>
    </source>
</reference>
<dbReference type="KEGG" id="bbel:109482129"/>
<keyword evidence="4" id="KW-0862">Zinc</keyword>
<feature type="domain" description="C2H2-type" evidence="7">
    <location>
        <begin position="506"/>
        <end position="526"/>
    </location>
</feature>
<evidence type="ECO:0000313" key="10">
    <source>
        <dbReference type="RefSeq" id="XP_019640387.1"/>
    </source>
</evidence>
<evidence type="ECO:0000256" key="6">
    <source>
        <dbReference type="SAM" id="MobiDB-lite"/>
    </source>
</evidence>
<feature type="compositionally biased region" description="Basic residues" evidence="6">
    <location>
        <begin position="76"/>
        <end position="90"/>
    </location>
</feature>
<evidence type="ECO:0000256" key="5">
    <source>
        <dbReference type="ARBA" id="ARBA00023242"/>
    </source>
</evidence>
<evidence type="ECO:0000313" key="9">
    <source>
        <dbReference type="RefSeq" id="XP_019640386.1"/>
    </source>
</evidence>
<keyword evidence="5" id="KW-0539">Nucleus</keyword>
<feature type="compositionally biased region" description="Acidic residues" evidence="6">
    <location>
        <begin position="102"/>
        <end position="124"/>
    </location>
</feature>
<evidence type="ECO:0000259" key="7">
    <source>
        <dbReference type="PROSITE" id="PS00028"/>
    </source>
</evidence>
<dbReference type="RefSeq" id="XP_019640386.1">
    <property type="nucleotide sequence ID" value="XM_019784827.1"/>
</dbReference>
<evidence type="ECO:0000256" key="2">
    <source>
        <dbReference type="ARBA" id="ARBA00022737"/>
    </source>
</evidence>
<sequence length="532" mass="61082">MSDSESSDSDFENALLEADDPDYVESDENTSSSDEEKGAAPKIKRADPVRIWTVSSSSHVVPMGGAGSLSTAGQVKRGHRGSAASRKRQKQGCATASRSTAVEEESEEEEDDEDDYCEEEEEEDSSSKEEENLTCKFCSETFQSKLLLESHQCREATYYCKICYMESTRPRQYALMPLSVAERHFYVHFHQGFLGNKNSTRTDRISFKFQVPEELRGKTSFINSDDDIAQLKDLYIGTLQTEDDEKPHSCGLCGVRFSLPGPRSWHVTKIHLEHKIRKCGGADCSKLTFNTKDKLLRHMFEAHCDLEVKERYWKCSICTMQFQDRTDLEWHFYWHMKPAVKIGAASQKYSQGRPPSQGGSKDAGRPQFRCTICSYETIESTKVPLYTSAEAHDHLAWHWQNQRPPELPASPTLNFDKDSGAIHRLYMIPFSSNLPVTCKFCGMNITVEATCKHLESYHKHMIMDPHCCMRAECKHLQFSEKLDFFDHMFSQHVTIVKKNKGYKFLCQICKKTCNNRSEAEWHCYFHRKRGDK</sequence>
<keyword evidence="3" id="KW-0863">Zinc-finger</keyword>
<keyword evidence="8" id="KW-1185">Reference proteome</keyword>
<dbReference type="GO" id="GO:0000981">
    <property type="term" value="F:DNA-binding transcription factor activity, RNA polymerase II-specific"/>
    <property type="evidence" value="ECO:0007669"/>
    <property type="project" value="TreeGrafter"/>
</dbReference>
<organism evidence="8 9">
    <name type="scientific">Branchiostoma belcheri</name>
    <name type="common">Amphioxus</name>
    <dbReference type="NCBI Taxonomy" id="7741"/>
    <lineage>
        <taxon>Eukaryota</taxon>
        <taxon>Metazoa</taxon>
        <taxon>Chordata</taxon>
        <taxon>Cephalochordata</taxon>
        <taxon>Leptocardii</taxon>
        <taxon>Amphioxiformes</taxon>
        <taxon>Branchiostomatidae</taxon>
        <taxon>Branchiostoma</taxon>
    </lineage>
</organism>
<gene>
    <name evidence="9 10" type="primary">LOC109482129</name>
</gene>
<accession>A0A6P5AEZ7</accession>
<feature type="compositionally biased region" description="Basic and acidic residues" evidence="6">
    <location>
        <begin position="34"/>
        <end position="48"/>
    </location>
</feature>
<dbReference type="SMART" id="SM00355">
    <property type="entry name" value="ZnF_C2H2"/>
    <property type="match status" value="7"/>
</dbReference>
<dbReference type="InterPro" id="IPR013087">
    <property type="entry name" value="Znf_C2H2_type"/>
</dbReference>
<dbReference type="PANTHER" id="PTHR24394:SF29">
    <property type="entry name" value="MYONEURIN"/>
    <property type="match status" value="1"/>
</dbReference>
<dbReference type="Proteomes" id="UP000515135">
    <property type="component" value="Unplaced"/>
</dbReference>
<dbReference type="AlphaFoldDB" id="A0A6P5AEZ7"/>
<evidence type="ECO:0000256" key="3">
    <source>
        <dbReference type="ARBA" id="ARBA00022771"/>
    </source>
</evidence>
<dbReference type="GO" id="GO:0005634">
    <property type="term" value="C:nucleus"/>
    <property type="evidence" value="ECO:0007669"/>
    <property type="project" value="TreeGrafter"/>
</dbReference>
<dbReference type="RefSeq" id="XP_019640387.1">
    <property type="nucleotide sequence ID" value="XM_019784828.1"/>
</dbReference>
<dbReference type="PANTHER" id="PTHR24394">
    <property type="entry name" value="ZINC FINGER PROTEIN"/>
    <property type="match status" value="1"/>
</dbReference>
<evidence type="ECO:0000256" key="1">
    <source>
        <dbReference type="ARBA" id="ARBA00022723"/>
    </source>
</evidence>
<dbReference type="PROSITE" id="PS00028">
    <property type="entry name" value="ZINC_FINGER_C2H2_1"/>
    <property type="match status" value="3"/>
</dbReference>
<feature type="domain" description="C2H2-type" evidence="7">
    <location>
        <begin position="315"/>
        <end position="335"/>
    </location>
</feature>
<protein>
    <submittedName>
        <fullName evidence="9 10">Zinc finger protein 816-like</fullName>
    </submittedName>
</protein>
<dbReference type="OrthoDB" id="10023527at2759"/>
<proteinExistence type="predicted"/>
<dbReference type="GO" id="GO:0008270">
    <property type="term" value="F:zinc ion binding"/>
    <property type="evidence" value="ECO:0007669"/>
    <property type="project" value="UniProtKB-KW"/>
</dbReference>